<dbReference type="EMBL" id="ARYJ01000003">
    <property type="protein sequence ID" value="KCZ89759.1"/>
    <property type="molecule type" value="Genomic_DNA"/>
</dbReference>
<evidence type="ECO:0000313" key="4">
    <source>
        <dbReference type="EMBL" id="KCZ89759.1"/>
    </source>
</evidence>
<dbReference type="AlphaFoldDB" id="A0A059FGK3"/>
<dbReference type="InterPro" id="IPR029065">
    <property type="entry name" value="Enolase_C-like"/>
</dbReference>
<comment type="similarity">
    <text evidence="1">Belongs to the mandelate racemase/muconate lactonizing enzyme family.</text>
</comment>
<dbReference type="RefSeq" id="WP_035579433.1">
    <property type="nucleotide sequence ID" value="NZ_ARYJ01000003.1"/>
</dbReference>
<proteinExistence type="inferred from homology"/>
<dbReference type="SUPFAM" id="SSF54826">
    <property type="entry name" value="Enolase N-terminal domain-like"/>
    <property type="match status" value="1"/>
</dbReference>
<protein>
    <submittedName>
        <fullName evidence="4">Mandelate racemase/muconate lactonizing protein</fullName>
    </submittedName>
</protein>
<dbReference type="InterPro" id="IPR013341">
    <property type="entry name" value="Mandelate_racemase_N_dom"/>
</dbReference>
<dbReference type="Gene3D" id="3.20.20.120">
    <property type="entry name" value="Enolase-like C-terminal domain"/>
    <property type="match status" value="1"/>
</dbReference>
<dbReference type="Gene3D" id="3.30.390.10">
    <property type="entry name" value="Enolase-like, N-terminal domain"/>
    <property type="match status" value="1"/>
</dbReference>
<dbReference type="SMART" id="SM00922">
    <property type="entry name" value="MR_MLE"/>
    <property type="match status" value="1"/>
</dbReference>
<evidence type="ECO:0000256" key="2">
    <source>
        <dbReference type="ARBA" id="ARBA00022723"/>
    </source>
</evidence>
<keyword evidence="5" id="KW-1185">Reference proteome</keyword>
<dbReference type="GO" id="GO:0003824">
    <property type="term" value="F:catalytic activity"/>
    <property type="evidence" value="ECO:0007669"/>
    <property type="project" value="UniProtKB-ARBA"/>
</dbReference>
<dbReference type="GO" id="GO:0046872">
    <property type="term" value="F:metal ion binding"/>
    <property type="evidence" value="ECO:0007669"/>
    <property type="project" value="UniProtKB-KW"/>
</dbReference>
<dbReference type="PATRIC" id="fig|1280952.3.peg.1169"/>
<dbReference type="SUPFAM" id="SSF51604">
    <property type="entry name" value="Enolase C-terminal domain-like"/>
    <property type="match status" value="1"/>
</dbReference>
<gene>
    <name evidence="4" type="ORF">HJA_05892</name>
</gene>
<dbReference type="STRING" id="1280952.HJA_05892"/>
<evidence type="ECO:0000256" key="1">
    <source>
        <dbReference type="ARBA" id="ARBA00008031"/>
    </source>
</evidence>
<evidence type="ECO:0000313" key="5">
    <source>
        <dbReference type="Proteomes" id="UP000024816"/>
    </source>
</evidence>
<dbReference type="InterPro" id="IPR029017">
    <property type="entry name" value="Enolase-like_N"/>
</dbReference>
<dbReference type="Proteomes" id="UP000024816">
    <property type="component" value="Unassembled WGS sequence"/>
</dbReference>
<dbReference type="OrthoDB" id="9775913at2"/>
<evidence type="ECO:0000259" key="3">
    <source>
        <dbReference type="SMART" id="SM00922"/>
    </source>
</evidence>
<dbReference type="InterPro" id="IPR013342">
    <property type="entry name" value="Mandelate_racemase_C"/>
</dbReference>
<dbReference type="PANTHER" id="PTHR48080:SF3">
    <property type="entry name" value="ENOLASE SUPERFAMILY MEMBER DDB_G0284701"/>
    <property type="match status" value="1"/>
</dbReference>
<accession>A0A059FGK3</accession>
<comment type="caution">
    <text evidence="4">The sequence shown here is derived from an EMBL/GenBank/DDBJ whole genome shotgun (WGS) entry which is preliminary data.</text>
</comment>
<sequence>MSTSQDPIRKVELFTVFVPFKEYIRDMLQGGSGKVAMGLKVDDHWLGGDFLVCRMTTENGVVGIGDSYSWLVESAASPAMMAEVIRDHLARFVLGRSAFDMELINDKMDNNVARNEMAKGVLDLALYDVAARTINRPVHDLCGGKQIDRIPMSMVLPLTNVDTIRHLVGLGLEAGIKSFRCKLGDGAHKDVEIIKAVRELIGPEAGLRVDYNQAYNANEALAAIEAIAPYGIDYAEQPVKGDDFVGMAWVQSRTNVPLMAHESGFGLRDIVTLAEMGAVRTFGINPERPGGMTGALKAIDYAAAKGLDVVLHNQPSGIGSAVILHMHAARARNICHATELQGHIMMEDDLIKDEIVYEDGFAHLPEGPGWGVELDEDAIDKYQIQDTIVIEA</sequence>
<dbReference type="PANTHER" id="PTHR48080">
    <property type="entry name" value="D-GALACTONATE DEHYDRATASE-RELATED"/>
    <property type="match status" value="1"/>
</dbReference>
<dbReference type="Pfam" id="PF13378">
    <property type="entry name" value="MR_MLE_C"/>
    <property type="match status" value="1"/>
</dbReference>
<dbReference type="InterPro" id="IPR036849">
    <property type="entry name" value="Enolase-like_C_sf"/>
</dbReference>
<dbReference type="eggNOG" id="COG4948">
    <property type="taxonomic scope" value="Bacteria"/>
</dbReference>
<name>A0A059FGK3_9PROT</name>
<organism evidence="4 5">
    <name type="scientific">Hyphomonas jannaschiana VP2</name>
    <dbReference type="NCBI Taxonomy" id="1280952"/>
    <lineage>
        <taxon>Bacteria</taxon>
        <taxon>Pseudomonadati</taxon>
        <taxon>Pseudomonadota</taxon>
        <taxon>Alphaproteobacteria</taxon>
        <taxon>Hyphomonadales</taxon>
        <taxon>Hyphomonadaceae</taxon>
        <taxon>Hyphomonas</taxon>
    </lineage>
</organism>
<dbReference type="InterPro" id="IPR034593">
    <property type="entry name" value="DgoD-like"/>
</dbReference>
<feature type="domain" description="Mandelate racemase/muconate lactonizing enzyme C-terminal" evidence="3">
    <location>
        <begin position="161"/>
        <end position="257"/>
    </location>
</feature>
<dbReference type="Pfam" id="PF02746">
    <property type="entry name" value="MR_MLE_N"/>
    <property type="match status" value="1"/>
</dbReference>
<reference evidence="4 5" key="1">
    <citation type="journal article" date="2014" name="Antonie Van Leeuwenhoek">
        <title>Hyphomonas beringensis sp. nov. and Hyphomonas chukchiensis sp. nov., isolated from surface seawater of the Bering Sea and Chukchi Sea.</title>
        <authorList>
            <person name="Li C."/>
            <person name="Lai Q."/>
            <person name="Li G."/>
            <person name="Dong C."/>
            <person name="Wang J."/>
            <person name="Liao Y."/>
            <person name="Shao Z."/>
        </authorList>
    </citation>
    <scope>NUCLEOTIDE SEQUENCE [LARGE SCALE GENOMIC DNA]</scope>
    <source>
        <strain evidence="4 5">VP2</strain>
    </source>
</reference>
<keyword evidence="2" id="KW-0479">Metal-binding</keyword>